<reference evidence="6" key="1">
    <citation type="submission" date="2016-01" db="EMBL/GenBank/DDBJ databases">
        <title>Draft genome of Chromobacterium sp. F49.</title>
        <authorList>
            <person name="Hong K.W."/>
        </authorList>
    </citation>
    <scope>NUCLEOTIDE SEQUENCE [LARGE SCALE GENOMIC DNA]</scope>
    <source>
        <strain evidence="6">CN10</strain>
    </source>
</reference>
<dbReference type="InterPro" id="IPR005412">
    <property type="entry name" value="Fis_DNA-bd"/>
</dbReference>
<dbReference type="PANTHER" id="PTHR47918">
    <property type="entry name" value="DNA-BINDING PROTEIN FIS"/>
    <property type="match status" value="1"/>
</dbReference>
<keyword evidence="2" id="KW-0238">DNA-binding</keyword>
<dbReference type="InterPro" id="IPR002197">
    <property type="entry name" value="HTH_Fis"/>
</dbReference>
<accession>A0A163CVD8</accession>
<evidence type="ECO:0000313" key="5">
    <source>
        <dbReference type="EMBL" id="KZE33261.1"/>
    </source>
</evidence>
<evidence type="ECO:0000256" key="2">
    <source>
        <dbReference type="ARBA" id="ARBA00023125"/>
    </source>
</evidence>
<dbReference type="Gene3D" id="1.10.10.60">
    <property type="entry name" value="Homeodomain-like"/>
    <property type="match status" value="1"/>
</dbReference>
<dbReference type="PIRSF" id="PIRSF002097">
    <property type="entry name" value="DNA-binding_Fis"/>
    <property type="match status" value="1"/>
</dbReference>
<comment type="caution">
    <text evidence="5">The sequence shown here is derived from an EMBL/GenBank/DDBJ whole genome shotgun (WGS) entry which is preliminary data.</text>
</comment>
<organism evidence="5 6">
    <name type="scientific">Crenobacter luteus</name>
    <dbReference type="NCBI Taxonomy" id="1452487"/>
    <lineage>
        <taxon>Bacteria</taxon>
        <taxon>Pseudomonadati</taxon>
        <taxon>Pseudomonadota</taxon>
        <taxon>Betaproteobacteria</taxon>
        <taxon>Neisseriales</taxon>
        <taxon>Neisseriaceae</taxon>
        <taxon>Crenobacter</taxon>
    </lineage>
</organism>
<dbReference type="EMBL" id="LQQU01000015">
    <property type="protein sequence ID" value="KZE33261.1"/>
    <property type="molecule type" value="Genomic_DNA"/>
</dbReference>
<dbReference type="InterPro" id="IPR050207">
    <property type="entry name" value="Trans_regulatory_Fis"/>
</dbReference>
<protein>
    <recommendedName>
        <fullName evidence="3">Putative Fis-like DNA-binding protein</fullName>
    </recommendedName>
</protein>
<keyword evidence="6" id="KW-1185">Reference proteome</keyword>
<evidence type="ECO:0000256" key="1">
    <source>
        <dbReference type="ARBA" id="ARBA00008559"/>
    </source>
</evidence>
<comment type="similarity">
    <text evidence="1">Belongs to the transcriptional regulatory Fis family.</text>
</comment>
<dbReference type="Proteomes" id="UP000076625">
    <property type="component" value="Unassembled WGS sequence"/>
</dbReference>
<dbReference type="STRING" id="1452487.AVW16_08825"/>
<evidence type="ECO:0000313" key="6">
    <source>
        <dbReference type="Proteomes" id="UP000076625"/>
    </source>
</evidence>
<dbReference type="PRINTS" id="PR01590">
    <property type="entry name" value="HTHFIS"/>
</dbReference>
<name>A0A163CVD8_9NEIS</name>
<evidence type="ECO:0000259" key="4">
    <source>
        <dbReference type="Pfam" id="PF02954"/>
    </source>
</evidence>
<dbReference type="OrthoDB" id="9802388at2"/>
<dbReference type="SUPFAM" id="SSF46689">
    <property type="entry name" value="Homeodomain-like"/>
    <property type="match status" value="1"/>
</dbReference>
<feature type="domain" description="DNA binding HTH" evidence="4">
    <location>
        <begin position="37"/>
        <end position="75"/>
    </location>
</feature>
<gene>
    <name evidence="5" type="ORF">AVW16_08825</name>
</gene>
<dbReference type="PANTHER" id="PTHR47918:SF1">
    <property type="entry name" value="DNA-BINDING PROTEIN FIS"/>
    <property type="match status" value="1"/>
</dbReference>
<dbReference type="GO" id="GO:0043565">
    <property type="term" value="F:sequence-specific DNA binding"/>
    <property type="evidence" value="ECO:0007669"/>
    <property type="project" value="InterPro"/>
</dbReference>
<sequence length="78" mass="8940">MQSNDHIAQTIRLAMEQYFRDLDGETPSAIYDMVLACVEKPLIEVVLTQTQGNQTRAAELLGLNRNTLRKKMKNYDLI</sequence>
<dbReference type="InterPro" id="IPR009057">
    <property type="entry name" value="Homeodomain-like_sf"/>
</dbReference>
<dbReference type="RefSeq" id="WP_066611120.1">
    <property type="nucleotide sequence ID" value="NZ_LQQU01000015.1"/>
</dbReference>
<dbReference type="GO" id="GO:0006355">
    <property type="term" value="P:regulation of DNA-templated transcription"/>
    <property type="evidence" value="ECO:0007669"/>
    <property type="project" value="InterPro"/>
</dbReference>
<dbReference type="AlphaFoldDB" id="A0A163CVD8"/>
<proteinExistence type="inferred from homology"/>
<evidence type="ECO:0000256" key="3">
    <source>
        <dbReference type="ARBA" id="ARBA00029540"/>
    </source>
</evidence>
<dbReference type="Pfam" id="PF02954">
    <property type="entry name" value="HTH_8"/>
    <property type="match status" value="1"/>
</dbReference>